<name>A0A2N3N8B0_9PEZI</name>
<dbReference type="InterPro" id="IPR050789">
    <property type="entry name" value="Diverse_Enzym_Activities"/>
</dbReference>
<comment type="caution">
    <text evidence="4">The sequence shown here is derived from an EMBL/GenBank/DDBJ whole genome shotgun (WGS) entry which is preliminary data.</text>
</comment>
<comment type="similarity">
    <text evidence="1">Belongs to the class-A beta-lactamase family.</text>
</comment>
<dbReference type="EMBL" id="NLAX01000095">
    <property type="protein sequence ID" value="PKS08592.1"/>
    <property type="molecule type" value="Genomic_DNA"/>
</dbReference>
<dbReference type="STRING" id="41688.A0A2N3N8B0"/>
<dbReference type="Pfam" id="PF00144">
    <property type="entry name" value="Beta-lactamase"/>
    <property type="match status" value="1"/>
</dbReference>
<dbReference type="OrthoDB" id="428260at2759"/>
<dbReference type="AlphaFoldDB" id="A0A2N3N8B0"/>
<organism evidence="4 5">
    <name type="scientific">Lomentospora prolificans</name>
    <dbReference type="NCBI Taxonomy" id="41688"/>
    <lineage>
        <taxon>Eukaryota</taxon>
        <taxon>Fungi</taxon>
        <taxon>Dikarya</taxon>
        <taxon>Ascomycota</taxon>
        <taxon>Pezizomycotina</taxon>
        <taxon>Sordariomycetes</taxon>
        <taxon>Hypocreomycetidae</taxon>
        <taxon>Microascales</taxon>
        <taxon>Microascaceae</taxon>
        <taxon>Lomentospora</taxon>
    </lineage>
</organism>
<dbReference type="InParanoid" id="A0A2N3N8B0"/>
<evidence type="ECO:0000259" key="3">
    <source>
        <dbReference type="Pfam" id="PF00144"/>
    </source>
</evidence>
<dbReference type="VEuPathDB" id="FungiDB:jhhlp_004978"/>
<feature type="domain" description="Beta-lactamase-related" evidence="3">
    <location>
        <begin position="26"/>
        <end position="377"/>
    </location>
</feature>
<evidence type="ECO:0000256" key="2">
    <source>
        <dbReference type="ARBA" id="ARBA00022801"/>
    </source>
</evidence>
<sequence>MSAFDEIMAERTARGSNIIHACITTAIDKNGKELFFKALGYNGVGPDAPPVDPNATFWIASCTKLIGTIAALQCVERGQITLDEPVENVLPELANPGILNPGPDGTGWDPAFATTPAKTKITLRHLLTHTAGLAYDRSHPALAAWRFSRGEDLIGISGSCVKAHTLPLLYEPGEGWSYGGGIDWAGELVARLNNTTLEEYLQENMFKPLRMTSTTFRLEKRPDIKARLLKTVERVDGALKDSVKLWPDRAAEDCGGAGLYTSVTDFVKVLHDLIRDEPTLLMKETVENEMFHAHFAPDSATLRKLTASADIVAAMTKTTETKGINYGLGGMYAEGAVGTVPKGTLVWGGLPNLVWFMNREKGVAAFFATQVLPPGDRQCGELVGEVVEEVFRHSIA</sequence>
<dbReference type="PANTHER" id="PTHR43283:SF17">
    <property type="entry name" value="(LOVD), PUTATIVE (AFU_ORTHOLOGUE AFUA_5G00920)-RELATED"/>
    <property type="match status" value="1"/>
</dbReference>
<evidence type="ECO:0000256" key="1">
    <source>
        <dbReference type="ARBA" id="ARBA00009009"/>
    </source>
</evidence>
<keyword evidence="5" id="KW-1185">Reference proteome</keyword>
<dbReference type="GO" id="GO:0016787">
    <property type="term" value="F:hydrolase activity"/>
    <property type="evidence" value="ECO:0007669"/>
    <property type="project" value="UniProtKB-KW"/>
</dbReference>
<gene>
    <name evidence="4" type="ORF">jhhlp_004978</name>
</gene>
<proteinExistence type="inferred from homology"/>
<dbReference type="SUPFAM" id="SSF56601">
    <property type="entry name" value="beta-lactamase/transpeptidase-like"/>
    <property type="match status" value="1"/>
</dbReference>
<dbReference type="InterPro" id="IPR001466">
    <property type="entry name" value="Beta-lactam-related"/>
</dbReference>
<evidence type="ECO:0000313" key="5">
    <source>
        <dbReference type="Proteomes" id="UP000233524"/>
    </source>
</evidence>
<keyword evidence="2" id="KW-0378">Hydrolase</keyword>
<accession>A0A2N3N8B0</accession>
<dbReference type="InterPro" id="IPR012338">
    <property type="entry name" value="Beta-lactam/transpept-like"/>
</dbReference>
<evidence type="ECO:0000313" key="4">
    <source>
        <dbReference type="EMBL" id="PKS08592.1"/>
    </source>
</evidence>
<dbReference type="PANTHER" id="PTHR43283">
    <property type="entry name" value="BETA-LACTAMASE-RELATED"/>
    <property type="match status" value="1"/>
</dbReference>
<reference evidence="4 5" key="1">
    <citation type="journal article" date="2017" name="G3 (Bethesda)">
        <title>First Draft Genome Sequence of the Pathogenic Fungus Lomentospora prolificans (Formerly Scedosporium prolificans).</title>
        <authorList>
            <person name="Luo R."/>
            <person name="Zimin A."/>
            <person name="Workman R."/>
            <person name="Fan Y."/>
            <person name="Pertea G."/>
            <person name="Grossman N."/>
            <person name="Wear M.P."/>
            <person name="Jia B."/>
            <person name="Miller H."/>
            <person name="Casadevall A."/>
            <person name="Timp W."/>
            <person name="Zhang S.X."/>
            <person name="Salzberg S.L."/>
        </authorList>
    </citation>
    <scope>NUCLEOTIDE SEQUENCE [LARGE SCALE GENOMIC DNA]</scope>
    <source>
        <strain evidence="4 5">JHH-5317</strain>
    </source>
</reference>
<dbReference type="Gene3D" id="3.40.710.10">
    <property type="entry name" value="DD-peptidase/beta-lactamase superfamily"/>
    <property type="match status" value="1"/>
</dbReference>
<dbReference type="Proteomes" id="UP000233524">
    <property type="component" value="Unassembled WGS sequence"/>
</dbReference>
<protein>
    <recommendedName>
        <fullName evidence="3">Beta-lactamase-related domain-containing protein</fullName>
    </recommendedName>
</protein>